<dbReference type="Pfam" id="PF12089">
    <property type="entry name" value="DUF3566"/>
    <property type="match status" value="1"/>
</dbReference>
<organism evidence="4 5">
    <name type="scientific">Pseudonocardia oceani</name>
    <dbReference type="NCBI Taxonomy" id="2792013"/>
    <lineage>
        <taxon>Bacteria</taxon>
        <taxon>Bacillati</taxon>
        <taxon>Actinomycetota</taxon>
        <taxon>Actinomycetes</taxon>
        <taxon>Pseudonocardiales</taxon>
        <taxon>Pseudonocardiaceae</taxon>
        <taxon>Pseudonocardia</taxon>
    </lineage>
</organism>
<keyword evidence="2" id="KW-0812">Transmembrane</keyword>
<dbReference type="InterPro" id="IPR021949">
    <property type="entry name" value="DUF3566_TM"/>
</dbReference>
<name>A0ABS6U9K3_9PSEU</name>
<comment type="caution">
    <text evidence="4">The sequence shown here is derived from an EMBL/GenBank/DDBJ whole genome shotgun (WGS) entry which is preliminary data.</text>
</comment>
<keyword evidence="2" id="KW-0472">Membrane</keyword>
<reference evidence="4 5" key="1">
    <citation type="submission" date="2020-11" db="EMBL/GenBank/DDBJ databases">
        <title>Pseudonocardia abyssalis sp. nov. and Pseudonocardia oceani sp. nov., description and phylogenomic analysis of two novel actinomycetes isolated from the deep Southern Ocean.</title>
        <authorList>
            <person name="Parra J."/>
        </authorList>
    </citation>
    <scope>NUCLEOTIDE SEQUENCE [LARGE SCALE GENOMIC DNA]</scope>
    <source>
        <strain evidence="5">KRD185</strain>
    </source>
</reference>
<evidence type="ECO:0000256" key="1">
    <source>
        <dbReference type="SAM" id="MobiDB-lite"/>
    </source>
</evidence>
<sequence length="225" mass="23344">MAPVSAAAPTQQHVPVPQARASEGPAPAPGPVPGPGPDAATPPPWRRIPGRGGAEQQEPRPEPVAAAPVGNLLDEGPTAFLRAPEPEPVRQEDGVRSPVRAARTRAPRQAALQLRRLDPWSVLKLALVLAVVLFFVWLVAVGVLYGVLDGIGVWDRLNGTYADLVSGQAQTGAPLISAGRVFGFAAVVGAINSLLFAVAVTIAAFVYNVSADLVGGVEVTLSERD</sequence>
<feature type="transmembrane region" description="Helical" evidence="2">
    <location>
        <begin position="181"/>
        <end position="207"/>
    </location>
</feature>
<feature type="compositionally biased region" description="Pro residues" evidence="1">
    <location>
        <begin position="26"/>
        <end position="46"/>
    </location>
</feature>
<evidence type="ECO:0000259" key="3">
    <source>
        <dbReference type="Pfam" id="PF12089"/>
    </source>
</evidence>
<dbReference type="EMBL" id="JADQDF010000001">
    <property type="protein sequence ID" value="MBW0128897.1"/>
    <property type="molecule type" value="Genomic_DNA"/>
</dbReference>
<proteinExistence type="predicted"/>
<feature type="domain" description="DUF3566" evidence="3">
    <location>
        <begin position="107"/>
        <end position="223"/>
    </location>
</feature>
<evidence type="ECO:0000256" key="2">
    <source>
        <dbReference type="SAM" id="Phobius"/>
    </source>
</evidence>
<keyword evidence="2" id="KW-1133">Transmembrane helix</keyword>
<protein>
    <submittedName>
        <fullName evidence="4">DUF3566 domain-containing protein</fullName>
    </submittedName>
</protein>
<feature type="transmembrane region" description="Helical" evidence="2">
    <location>
        <begin position="125"/>
        <end position="148"/>
    </location>
</feature>
<evidence type="ECO:0000313" key="5">
    <source>
        <dbReference type="Proteomes" id="UP000694300"/>
    </source>
</evidence>
<keyword evidence="5" id="KW-1185">Reference proteome</keyword>
<gene>
    <name evidence="4" type="ORF">I4I82_14595</name>
</gene>
<accession>A0ABS6U9K3</accession>
<feature type="compositionally biased region" description="Basic and acidic residues" evidence="1">
    <location>
        <begin position="84"/>
        <end position="95"/>
    </location>
</feature>
<feature type="region of interest" description="Disordered" evidence="1">
    <location>
        <begin position="1"/>
        <end position="102"/>
    </location>
</feature>
<dbReference type="Proteomes" id="UP000694300">
    <property type="component" value="Unassembled WGS sequence"/>
</dbReference>
<evidence type="ECO:0000313" key="4">
    <source>
        <dbReference type="EMBL" id="MBW0128897.1"/>
    </source>
</evidence>